<dbReference type="AlphaFoldDB" id="I3Y5Z5"/>
<reference evidence="1 2" key="1">
    <citation type="submission" date="2012-06" db="EMBL/GenBank/DDBJ databases">
        <title>Complete sequence of Thiocystis violascens DSM 198.</title>
        <authorList>
            <consortium name="US DOE Joint Genome Institute"/>
            <person name="Lucas S."/>
            <person name="Han J."/>
            <person name="Lapidus A."/>
            <person name="Cheng J.-F."/>
            <person name="Goodwin L."/>
            <person name="Pitluck S."/>
            <person name="Peters L."/>
            <person name="Ovchinnikova G."/>
            <person name="Teshima H."/>
            <person name="Detter J.C."/>
            <person name="Han C."/>
            <person name="Tapia R."/>
            <person name="Land M."/>
            <person name="Hauser L."/>
            <person name="Kyrpides N."/>
            <person name="Ivanova N."/>
            <person name="Pagani I."/>
            <person name="Vogl K."/>
            <person name="Liu Z."/>
            <person name="Frigaard N.-U."/>
            <person name="Bryant D."/>
            <person name="Woyke T."/>
        </authorList>
    </citation>
    <scope>NUCLEOTIDE SEQUENCE [LARGE SCALE GENOMIC DNA]</scope>
    <source>
        <strain evidence="2">ATCC 17096 / DSM 198 / 6111</strain>
    </source>
</reference>
<keyword evidence="2" id="KW-1185">Reference proteome</keyword>
<dbReference type="OrthoDB" id="5795260at2"/>
<name>I3Y5Z5_THIV6</name>
<dbReference type="HOGENOM" id="CLU_176368_0_0_6"/>
<dbReference type="STRING" id="765911.Thivi_0344"/>
<dbReference type="EMBL" id="CP003154">
    <property type="protein sequence ID" value="AFL72413.1"/>
    <property type="molecule type" value="Genomic_DNA"/>
</dbReference>
<evidence type="ECO:0000313" key="1">
    <source>
        <dbReference type="EMBL" id="AFL72413.1"/>
    </source>
</evidence>
<accession>I3Y5Z5</accession>
<protein>
    <submittedName>
        <fullName evidence="1">Uncharacterized protein</fullName>
    </submittedName>
</protein>
<gene>
    <name evidence="1" type="ordered locus">Thivi_0344</name>
</gene>
<sequence length="106" mass="11548">MMLDSGVSFSSSGATVQGPKWRLSPELVVGFLPAFRHRSSGEVRLCQLTDGRIARVHILDSMPAHWVAERDWDGRPSALVAAVEPGYLRGDAFWCLADLARPGLDG</sequence>
<proteinExistence type="predicted"/>
<dbReference type="eggNOG" id="ENOG5032Z1W">
    <property type="taxonomic scope" value="Bacteria"/>
</dbReference>
<organism evidence="1 2">
    <name type="scientific">Thiocystis violascens (strain ATCC 17096 / DSM 198 / 6111)</name>
    <name type="common">Chromatium violascens</name>
    <dbReference type="NCBI Taxonomy" id="765911"/>
    <lineage>
        <taxon>Bacteria</taxon>
        <taxon>Pseudomonadati</taxon>
        <taxon>Pseudomonadota</taxon>
        <taxon>Gammaproteobacteria</taxon>
        <taxon>Chromatiales</taxon>
        <taxon>Chromatiaceae</taxon>
        <taxon>Thiocystis</taxon>
    </lineage>
</organism>
<dbReference type="Proteomes" id="UP000006062">
    <property type="component" value="Chromosome"/>
</dbReference>
<evidence type="ECO:0000313" key="2">
    <source>
        <dbReference type="Proteomes" id="UP000006062"/>
    </source>
</evidence>
<dbReference type="KEGG" id="tvi:Thivi_0344"/>